<dbReference type="SUPFAM" id="SSF81324">
    <property type="entry name" value="Voltage-gated potassium channels"/>
    <property type="match status" value="1"/>
</dbReference>
<name>A0ABP7P7S0_9SPHI</name>
<dbReference type="Gene3D" id="1.10.287.70">
    <property type="match status" value="1"/>
</dbReference>
<evidence type="ECO:0000313" key="3">
    <source>
        <dbReference type="EMBL" id="GAA3961147.1"/>
    </source>
</evidence>
<evidence type="ECO:0000313" key="4">
    <source>
        <dbReference type="Proteomes" id="UP001500742"/>
    </source>
</evidence>
<feature type="transmembrane region" description="Helical" evidence="1">
    <location>
        <begin position="92"/>
        <end position="110"/>
    </location>
</feature>
<dbReference type="GO" id="GO:0034220">
    <property type="term" value="P:monoatomic ion transmembrane transport"/>
    <property type="evidence" value="ECO:0007669"/>
    <property type="project" value="UniProtKB-KW"/>
</dbReference>
<proteinExistence type="predicted"/>
<keyword evidence="1" id="KW-1133">Transmembrane helix</keyword>
<accession>A0ABP7P7S0</accession>
<reference evidence="4" key="1">
    <citation type="journal article" date="2019" name="Int. J. Syst. Evol. Microbiol.">
        <title>The Global Catalogue of Microorganisms (GCM) 10K type strain sequencing project: providing services to taxonomists for standard genome sequencing and annotation.</title>
        <authorList>
            <consortium name="The Broad Institute Genomics Platform"/>
            <consortium name="The Broad Institute Genome Sequencing Center for Infectious Disease"/>
            <person name="Wu L."/>
            <person name="Ma J."/>
        </authorList>
    </citation>
    <scope>NUCLEOTIDE SEQUENCE [LARGE SCALE GENOMIC DNA]</scope>
    <source>
        <strain evidence="4">JCM 16601</strain>
    </source>
</reference>
<dbReference type="Proteomes" id="UP001500742">
    <property type="component" value="Unassembled WGS sequence"/>
</dbReference>
<sequence length="222" mass="25566">MEYHPLLKTLEKLIARKKYELLLVSFLILIFGNTFITIHTAGVFDIYQNFFTGLIVFFYKKWLRFFILLVITFNAGLDVFAKELFYLDLRSWHGIVYIIFFVVISKEVYKEVLYAKTVSRELLAASLCGFVLLCLMGTFIFYQIEIKLPHSFTNAGQKNEILNNLNYFSFTTILTIGYGDIVPLSLVARRAVMFVGLFGHFYTVFVTSIIIGKYLSASNAKG</sequence>
<keyword evidence="1" id="KW-0812">Transmembrane</keyword>
<dbReference type="RefSeq" id="WP_259095001.1">
    <property type="nucleotide sequence ID" value="NZ_BAAAZC010000005.1"/>
</dbReference>
<feature type="transmembrane region" description="Helical" evidence="1">
    <location>
        <begin position="21"/>
        <end position="42"/>
    </location>
</feature>
<evidence type="ECO:0000256" key="1">
    <source>
        <dbReference type="SAM" id="Phobius"/>
    </source>
</evidence>
<keyword evidence="3" id="KW-0406">Ion transport</keyword>
<protein>
    <submittedName>
        <fullName evidence="3">Potassium channel family protein</fullName>
    </submittedName>
</protein>
<keyword evidence="3" id="KW-0407">Ion channel</keyword>
<feature type="transmembrane region" description="Helical" evidence="1">
    <location>
        <begin position="62"/>
        <end position="80"/>
    </location>
</feature>
<feature type="transmembrane region" description="Helical" evidence="1">
    <location>
        <begin position="122"/>
        <end position="144"/>
    </location>
</feature>
<keyword evidence="1" id="KW-0472">Membrane</keyword>
<keyword evidence="3" id="KW-0813">Transport</keyword>
<feature type="transmembrane region" description="Helical" evidence="1">
    <location>
        <begin position="192"/>
        <end position="215"/>
    </location>
</feature>
<comment type="caution">
    <text evidence="3">The sequence shown here is derived from an EMBL/GenBank/DDBJ whole genome shotgun (WGS) entry which is preliminary data.</text>
</comment>
<feature type="domain" description="Potassium channel" evidence="2">
    <location>
        <begin position="137"/>
        <end position="211"/>
    </location>
</feature>
<feature type="transmembrane region" description="Helical" evidence="1">
    <location>
        <begin position="165"/>
        <end position="186"/>
    </location>
</feature>
<dbReference type="Pfam" id="PF07885">
    <property type="entry name" value="Ion_trans_2"/>
    <property type="match status" value="1"/>
</dbReference>
<organism evidence="3 4">
    <name type="scientific">Mucilaginibacter dorajii</name>
    <dbReference type="NCBI Taxonomy" id="692994"/>
    <lineage>
        <taxon>Bacteria</taxon>
        <taxon>Pseudomonadati</taxon>
        <taxon>Bacteroidota</taxon>
        <taxon>Sphingobacteriia</taxon>
        <taxon>Sphingobacteriales</taxon>
        <taxon>Sphingobacteriaceae</taxon>
        <taxon>Mucilaginibacter</taxon>
    </lineage>
</organism>
<dbReference type="InterPro" id="IPR013099">
    <property type="entry name" value="K_chnl_dom"/>
</dbReference>
<keyword evidence="4" id="KW-1185">Reference proteome</keyword>
<evidence type="ECO:0000259" key="2">
    <source>
        <dbReference type="Pfam" id="PF07885"/>
    </source>
</evidence>
<dbReference type="EMBL" id="BAAAZC010000005">
    <property type="protein sequence ID" value="GAA3961147.1"/>
    <property type="molecule type" value="Genomic_DNA"/>
</dbReference>
<gene>
    <name evidence="3" type="ORF">GCM10022210_06260</name>
</gene>